<dbReference type="Gene3D" id="1.50.10.10">
    <property type="match status" value="1"/>
</dbReference>
<dbReference type="RefSeq" id="WP_386435869.1">
    <property type="nucleotide sequence ID" value="NZ_JBHSBB010000028.1"/>
</dbReference>
<proteinExistence type="predicted"/>
<dbReference type="EMBL" id="JBHSBB010000028">
    <property type="protein sequence ID" value="MFC4035610.1"/>
    <property type="molecule type" value="Genomic_DNA"/>
</dbReference>
<dbReference type="Proteomes" id="UP001595765">
    <property type="component" value="Unassembled WGS sequence"/>
</dbReference>
<dbReference type="InterPro" id="IPR013320">
    <property type="entry name" value="ConA-like_dom_sf"/>
</dbReference>
<dbReference type="SUPFAM" id="SSF49899">
    <property type="entry name" value="Concanavalin A-like lectins/glucanases"/>
    <property type="match status" value="1"/>
</dbReference>
<gene>
    <name evidence="2" type="ORF">ACFO3J_29695</name>
</gene>
<accession>A0ABV8HU63</accession>
<name>A0ABV8HU63_9ACTN</name>
<protein>
    <submittedName>
        <fullName evidence="2">Uncharacterized protein</fullName>
    </submittedName>
</protein>
<keyword evidence="3" id="KW-1185">Reference proteome</keyword>
<dbReference type="SUPFAM" id="SSF48208">
    <property type="entry name" value="Six-hairpin glycosidases"/>
    <property type="match status" value="1"/>
</dbReference>
<reference evidence="3" key="1">
    <citation type="journal article" date="2019" name="Int. J. Syst. Evol. Microbiol.">
        <title>The Global Catalogue of Microorganisms (GCM) 10K type strain sequencing project: providing services to taxonomists for standard genome sequencing and annotation.</title>
        <authorList>
            <consortium name="The Broad Institute Genomics Platform"/>
            <consortium name="The Broad Institute Genome Sequencing Center for Infectious Disease"/>
            <person name="Wu L."/>
            <person name="Ma J."/>
        </authorList>
    </citation>
    <scope>NUCLEOTIDE SEQUENCE [LARGE SCALE GENOMIC DNA]</scope>
    <source>
        <strain evidence="3">CGMCC 4.7237</strain>
    </source>
</reference>
<evidence type="ECO:0000313" key="3">
    <source>
        <dbReference type="Proteomes" id="UP001595765"/>
    </source>
</evidence>
<comment type="caution">
    <text evidence="2">The sequence shown here is derived from an EMBL/GenBank/DDBJ whole genome shotgun (WGS) entry which is preliminary data.</text>
</comment>
<organism evidence="2 3">
    <name type="scientific">Streptomyces polygonati</name>
    <dbReference type="NCBI Taxonomy" id="1617087"/>
    <lineage>
        <taxon>Bacteria</taxon>
        <taxon>Bacillati</taxon>
        <taxon>Actinomycetota</taxon>
        <taxon>Actinomycetes</taxon>
        <taxon>Kitasatosporales</taxon>
        <taxon>Streptomycetaceae</taxon>
        <taxon>Streptomyces</taxon>
    </lineage>
</organism>
<dbReference type="InterPro" id="IPR008928">
    <property type="entry name" value="6-hairpin_glycosidase_sf"/>
</dbReference>
<evidence type="ECO:0000313" key="2">
    <source>
        <dbReference type="EMBL" id="MFC4035610.1"/>
    </source>
</evidence>
<dbReference type="InterPro" id="IPR012341">
    <property type="entry name" value="6hp_glycosidase-like_sf"/>
</dbReference>
<evidence type="ECO:0000256" key="1">
    <source>
        <dbReference type="SAM" id="MobiDB-lite"/>
    </source>
</evidence>
<sequence>MTATARTQPAGAGAAAEAEAAGTRAAGTGPAAEGVPELDELAGDWLPAARLAHLPSLRNQWGQGHVNQDLTSLSWLAFPPYSGGYHTGVLRIDGVPPAAERLRWSPWGVERAAALGALSVRTEVRMGYERSRVLWRITLRNDSADPVGATVEQELLAMFAHREADWGWLYGTPWNSGHHHDFYATERLRAEVSAPRPRQVQVLPHGERWIRLGSPRIPGIQRDEDSAPMLLESELPDHSAPDSGRVRAPGAPCLVRRLAVIRAGGEAVPVGDPSAAYTVRPGTDLRVGTVALGAGDAIGFEVRVDRTGADGVIATHGNHPDSAQIGLAGGRLSLRIGGEYAVAADPLPPGGWHRVAVRVTGDGAALLVEDAVVAATEPWWGGQRWTAGLPGDDILLVEDTLSRARSAYAFTGAPDELTAEGARGTARWEVLLGPGESRELGFVLEIGESATGVAAAAASAAASFDDGFAEVAERWRTTWRDAFTPDNPQFSGYLPTLHTKDRDLARTYYLGALLAVYMRNTQVSRTGPVFLTGGPRLGPTTTFFWDQSEFARSAAMLEPRGMRAWIVAALAQPYDHCHSFDTYNQLPVGNHYAANDHALFRTATAYLAVTGDTSLLAEVAGGRSVLDHLRAIAYRPRSRRAAFGEGVLVDLGRDAWELLECVPNYRDAVVSFNAGYAGMLRSLAVLLRFLGEDAEAAAAEADGDRLAQAVLGQYAGDGRWRVAHPEGTDAIGHCLDFALVAADMTEDLPAGLRDEMVAFVTGHLLDGDWMRALDPQDPVAPFSDRPDHGAAGAFAAWPGATAYGLCRLGRSDLAAGVLRRAHRTTSGALWGQAMEVTEDGSYRVAERGVSNRESVAAVAVTEAVIAGLFGVEAGLSSLGGGAVEGTLDTEYGRLTGVRSAGFDLPASS</sequence>
<feature type="region of interest" description="Disordered" evidence="1">
    <location>
        <begin position="1"/>
        <end position="34"/>
    </location>
</feature>